<evidence type="ECO:0000313" key="15">
    <source>
        <dbReference type="EMBL" id="MFC3053031.1"/>
    </source>
</evidence>
<dbReference type="InterPro" id="IPR000713">
    <property type="entry name" value="Mur_ligase_N"/>
</dbReference>
<evidence type="ECO:0000259" key="12">
    <source>
        <dbReference type="Pfam" id="PF01225"/>
    </source>
</evidence>
<feature type="domain" description="Mur ligase N-terminal catalytic" evidence="12">
    <location>
        <begin position="28"/>
        <end position="99"/>
    </location>
</feature>
<evidence type="ECO:0000259" key="14">
    <source>
        <dbReference type="Pfam" id="PF08245"/>
    </source>
</evidence>
<proteinExistence type="inferred from homology"/>
<dbReference type="NCBIfam" id="TIGR01143">
    <property type="entry name" value="murF"/>
    <property type="match status" value="1"/>
</dbReference>
<dbReference type="GO" id="GO:0047480">
    <property type="term" value="F:UDP-N-acetylmuramoyl-tripeptide-D-alanyl-D-alanine ligase activity"/>
    <property type="evidence" value="ECO:0007669"/>
    <property type="project" value="UniProtKB-EC"/>
</dbReference>
<dbReference type="InterPro" id="IPR051046">
    <property type="entry name" value="MurCDEF_CellWall_CoF430Synth"/>
</dbReference>
<dbReference type="Pfam" id="PF01225">
    <property type="entry name" value="Mur_ligase"/>
    <property type="match status" value="1"/>
</dbReference>
<comment type="similarity">
    <text evidence="10">Belongs to the MurCDEF family. MurF subfamily.</text>
</comment>
<dbReference type="InterPro" id="IPR013221">
    <property type="entry name" value="Mur_ligase_cen"/>
</dbReference>
<dbReference type="InterPro" id="IPR005863">
    <property type="entry name" value="UDP-N-AcMur_synth"/>
</dbReference>
<keyword evidence="5 10" id="KW-0067">ATP-binding</keyword>
<keyword evidence="9 10" id="KW-0961">Cell wall biogenesis/degradation</keyword>
<keyword evidence="3 10" id="KW-0132">Cell division</keyword>
<evidence type="ECO:0000256" key="1">
    <source>
        <dbReference type="ARBA" id="ARBA00022490"/>
    </source>
</evidence>
<keyword evidence="4 10" id="KW-0547">Nucleotide-binding</keyword>
<dbReference type="InterPro" id="IPR036615">
    <property type="entry name" value="Mur_ligase_C_dom_sf"/>
</dbReference>
<dbReference type="HAMAP" id="MF_02019">
    <property type="entry name" value="MurF"/>
    <property type="match status" value="1"/>
</dbReference>
<dbReference type="RefSeq" id="WP_194213267.1">
    <property type="nucleotide sequence ID" value="NZ_CP061205.1"/>
</dbReference>
<dbReference type="EMBL" id="JBHRSL010000010">
    <property type="protein sequence ID" value="MFC3053031.1"/>
    <property type="molecule type" value="Genomic_DNA"/>
</dbReference>
<evidence type="ECO:0000256" key="5">
    <source>
        <dbReference type="ARBA" id="ARBA00022840"/>
    </source>
</evidence>
<keyword evidence="6 10" id="KW-0133">Cell shape</keyword>
<dbReference type="Gene3D" id="3.90.190.20">
    <property type="entry name" value="Mur ligase, C-terminal domain"/>
    <property type="match status" value="1"/>
</dbReference>
<keyword evidence="1 10" id="KW-0963">Cytoplasm</keyword>
<dbReference type="EC" id="6.3.2.10" evidence="10 11"/>
<evidence type="ECO:0000256" key="6">
    <source>
        <dbReference type="ARBA" id="ARBA00022960"/>
    </source>
</evidence>
<evidence type="ECO:0000256" key="9">
    <source>
        <dbReference type="ARBA" id="ARBA00023316"/>
    </source>
</evidence>
<dbReference type="SUPFAM" id="SSF53244">
    <property type="entry name" value="MurD-like peptide ligases, peptide-binding domain"/>
    <property type="match status" value="1"/>
</dbReference>
<accession>A0ABV7D7D6</accession>
<dbReference type="InterPro" id="IPR036565">
    <property type="entry name" value="Mur-like_cat_sf"/>
</dbReference>
<keyword evidence="16" id="KW-1185">Reference proteome</keyword>
<gene>
    <name evidence="10 15" type="primary">murF</name>
    <name evidence="15" type="ORF">ACFOKA_14040</name>
</gene>
<comment type="catalytic activity">
    <reaction evidence="10 11">
        <text>D-alanyl-D-alanine + UDP-N-acetyl-alpha-D-muramoyl-L-alanyl-gamma-D-glutamyl-meso-2,6-diaminopimelate + ATP = UDP-N-acetyl-alpha-D-muramoyl-L-alanyl-gamma-D-glutamyl-meso-2,6-diaminopimeloyl-D-alanyl-D-alanine + ADP + phosphate + H(+)</text>
        <dbReference type="Rhea" id="RHEA:28374"/>
        <dbReference type="ChEBI" id="CHEBI:15378"/>
        <dbReference type="ChEBI" id="CHEBI:30616"/>
        <dbReference type="ChEBI" id="CHEBI:43474"/>
        <dbReference type="ChEBI" id="CHEBI:57822"/>
        <dbReference type="ChEBI" id="CHEBI:61386"/>
        <dbReference type="ChEBI" id="CHEBI:83905"/>
        <dbReference type="ChEBI" id="CHEBI:456216"/>
        <dbReference type="EC" id="6.3.2.10"/>
    </reaction>
</comment>
<sequence length="477" mass="51116">MIDSPLWSAEEMNTIYANHLENGWYADGVQIDSRDVVSGDLFIALKGSSSDGHQHVLGAFAQGAVSALVSRTPEGVDSADSRLIYVQDTVEAMRELATAARKRVPAKIVAVTGSVGKTSVVQALRKSLQPSEKTHSSIRSFNNYTGIPLSLARMPRSSQYGVFEVGMNRPGEILEGGNLIAPNIVVLTTIGSAHVGNFENEDAIVDEKISIIDTLQDGGIAIVGIDNPHAAKICDYAISRGVRVITVSAESPADVSPRRMTERHDCTCLTADVSGVPVTYKIAQPGREWVLNSLLVLATVQALDADLGQAAITLASLEAEPGRGRTYTLAYGDDNITILDDSYNASPLSIRAALRRLRLSPVCGEGRRIAVLADMQELGDKSADIHMSLVSDLKEFGVDRVIAFGDHMAAVGREAGIRTENWPLKENVAERLWERLVPGDSIMIKGANSARLGDVVAGLLQQSKADTTTPFMQAGGW</sequence>
<comment type="subcellular location">
    <subcellularLocation>
        <location evidence="10 11">Cytoplasm</location>
    </subcellularLocation>
</comment>
<evidence type="ECO:0000256" key="11">
    <source>
        <dbReference type="RuleBase" id="RU004136"/>
    </source>
</evidence>
<comment type="pathway">
    <text evidence="10 11">Cell wall biogenesis; peptidoglycan biosynthesis.</text>
</comment>
<dbReference type="SUPFAM" id="SSF53623">
    <property type="entry name" value="MurD-like peptide ligases, catalytic domain"/>
    <property type="match status" value="1"/>
</dbReference>
<organism evidence="15 16">
    <name type="scientific">Kordiimonas pumila</name>
    <dbReference type="NCBI Taxonomy" id="2161677"/>
    <lineage>
        <taxon>Bacteria</taxon>
        <taxon>Pseudomonadati</taxon>
        <taxon>Pseudomonadota</taxon>
        <taxon>Alphaproteobacteria</taxon>
        <taxon>Kordiimonadales</taxon>
        <taxon>Kordiimonadaceae</taxon>
        <taxon>Kordiimonas</taxon>
    </lineage>
</organism>
<dbReference type="Gene3D" id="3.40.1190.10">
    <property type="entry name" value="Mur-like, catalytic domain"/>
    <property type="match status" value="1"/>
</dbReference>
<keyword evidence="7 10" id="KW-0573">Peptidoglycan synthesis</keyword>
<dbReference type="Proteomes" id="UP001595444">
    <property type="component" value="Unassembled WGS sequence"/>
</dbReference>
<evidence type="ECO:0000259" key="13">
    <source>
        <dbReference type="Pfam" id="PF02875"/>
    </source>
</evidence>
<dbReference type="Pfam" id="PF08245">
    <property type="entry name" value="Mur_ligase_M"/>
    <property type="match status" value="1"/>
</dbReference>
<evidence type="ECO:0000313" key="16">
    <source>
        <dbReference type="Proteomes" id="UP001595444"/>
    </source>
</evidence>
<dbReference type="Pfam" id="PF02875">
    <property type="entry name" value="Mur_ligase_C"/>
    <property type="match status" value="1"/>
</dbReference>
<keyword evidence="8 10" id="KW-0131">Cell cycle</keyword>
<evidence type="ECO:0000256" key="10">
    <source>
        <dbReference type="HAMAP-Rule" id="MF_02019"/>
    </source>
</evidence>
<dbReference type="InterPro" id="IPR004101">
    <property type="entry name" value="Mur_ligase_C"/>
</dbReference>
<keyword evidence="2 10" id="KW-0436">Ligase</keyword>
<feature type="binding site" evidence="10">
    <location>
        <begin position="113"/>
        <end position="119"/>
    </location>
    <ligand>
        <name>ATP</name>
        <dbReference type="ChEBI" id="CHEBI:30616"/>
    </ligand>
</feature>
<name>A0ABV7D7D6_9PROT</name>
<dbReference type="Gene3D" id="3.40.1390.10">
    <property type="entry name" value="MurE/MurF, N-terminal domain"/>
    <property type="match status" value="1"/>
</dbReference>
<comment type="caution">
    <text evidence="15">The sequence shown here is derived from an EMBL/GenBank/DDBJ whole genome shotgun (WGS) entry which is preliminary data.</text>
</comment>
<evidence type="ECO:0000256" key="4">
    <source>
        <dbReference type="ARBA" id="ARBA00022741"/>
    </source>
</evidence>
<evidence type="ECO:0000256" key="8">
    <source>
        <dbReference type="ARBA" id="ARBA00023306"/>
    </source>
</evidence>
<evidence type="ECO:0000256" key="3">
    <source>
        <dbReference type="ARBA" id="ARBA00022618"/>
    </source>
</evidence>
<dbReference type="PANTHER" id="PTHR43024:SF1">
    <property type="entry name" value="UDP-N-ACETYLMURAMOYL-TRIPEPTIDE--D-ALANYL-D-ALANINE LIGASE"/>
    <property type="match status" value="1"/>
</dbReference>
<comment type="function">
    <text evidence="10 11">Involved in cell wall formation. Catalyzes the final step in the synthesis of UDP-N-acetylmuramoyl-pentapeptide, the precursor of murein.</text>
</comment>
<protein>
    <recommendedName>
        <fullName evidence="10 11">UDP-N-acetylmuramoyl-tripeptide--D-alanyl-D-alanine ligase</fullName>
        <ecNumber evidence="10 11">6.3.2.10</ecNumber>
    </recommendedName>
    <alternativeName>
        <fullName evidence="10">D-alanyl-D-alanine-adding enzyme</fullName>
    </alternativeName>
</protein>
<feature type="domain" description="Mur ligase C-terminal" evidence="13">
    <location>
        <begin position="333"/>
        <end position="447"/>
    </location>
</feature>
<evidence type="ECO:0000256" key="7">
    <source>
        <dbReference type="ARBA" id="ARBA00022984"/>
    </source>
</evidence>
<dbReference type="PANTHER" id="PTHR43024">
    <property type="entry name" value="UDP-N-ACETYLMURAMOYL-TRIPEPTIDE--D-ALANYL-D-ALANINE LIGASE"/>
    <property type="match status" value="1"/>
</dbReference>
<evidence type="ECO:0000256" key="2">
    <source>
        <dbReference type="ARBA" id="ARBA00022598"/>
    </source>
</evidence>
<feature type="domain" description="Mur ligase central" evidence="14">
    <location>
        <begin position="111"/>
        <end position="299"/>
    </location>
</feature>
<reference evidence="16" key="1">
    <citation type="journal article" date="2019" name="Int. J. Syst. Evol. Microbiol.">
        <title>The Global Catalogue of Microorganisms (GCM) 10K type strain sequencing project: providing services to taxonomists for standard genome sequencing and annotation.</title>
        <authorList>
            <consortium name="The Broad Institute Genomics Platform"/>
            <consortium name="The Broad Institute Genome Sequencing Center for Infectious Disease"/>
            <person name="Wu L."/>
            <person name="Ma J."/>
        </authorList>
    </citation>
    <scope>NUCLEOTIDE SEQUENCE [LARGE SCALE GENOMIC DNA]</scope>
    <source>
        <strain evidence="16">KCTC 62164</strain>
    </source>
</reference>
<dbReference type="SUPFAM" id="SSF63418">
    <property type="entry name" value="MurE/MurF N-terminal domain"/>
    <property type="match status" value="1"/>
</dbReference>
<dbReference type="InterPro" id="IPR035911">
    <property type="entry name" value="MurE/MurF_N"/>
</dbReference>